<accession>A0A2P5D1E6</accession>
<keyword evidence="2" id="KW-1185">Reference proteome</keyword>
<reference evidence="2" key="1">
    <citation type="submission" date="2016-06" db="EMBL/GenBank/DDBJ databases">
        <title>Parallel loss of symbiosis genes in relatives of nitrogen-fixing non-legume Parasponia.</title>
        <authorList>
            <person name="Van Velzen R."/>
            <person name="Holmer R."/>
            <person name="Bu F."/>
            <person name="Rutten L."/>
            <person name="Van Zeijl A."/>
            <person name="Liu W."/>
            <person name="Santuari L."/>
            <person name="Cao Q."/>
            <person name="Sharma T."/>
            <person name="Shen D."/>
            <person name="Roswanjaya Y."/>
            <person name="Wardhani T."/>
            <person name="Kalhor M.S."/>
            <person name="Jansen J."/>
            <person name="Van den Hoogen J."/>
            <person name="Gungor B."/>
            <person name="Hartog M."/>
            <person name="Hontelez J."/>
            <person name="Verver J."/>
            <person name="Yang W.-C."/>
            <person name="Schijlen E."/>
            <person name="Repin R."/>
            <person name="Schilthuizen M."/>
            <person name="Schranz E."/>
            <person name="Heidstra R."/>
            <person name="Miyata K."/>
            <person name="Fedorova E."/>
            <person name="Kohlen W."/>
            <person name="Bisseling T."/>
            <person name="Smit S."/>
            <person name="Geurts R."/>
        </authorList>
    </citation>
    <scope>NUCLEOTIDE SEQUENCE [LARGE SCALE GENOMIC DNA]</scope>
    <source>
        <strain evidence="2">cv. WU1-14</strain>
    </source>
</reference>
<organism evidence="1 2">
    <name type="scientific">Parasponia andersonii</name>
    <name type="common">Sponia andersonii</name>
    <dbReference type="NCBI Taxonomy" id="3476"/>
    <lineage>
        <taxon>Eukaryota</taxon>
        <taxon>Viridiplantae</taxon>
        <taxon>Streptophyta</taxon>
        <taxon>Embryophyta</taxon>
        <taxon>Tracheophyta</taxon>
        <taxon>Spermatophyta</taxon>
        <taxon>Magnoliopsida</taxon>
        <taxon>eudicotyledons</taxon>
        <taxon>Gunneridae</taxon>
        <taxon>Pentapetalae</taxon>
        <taxon>rosids</taxon>
        <taxon>fabids</taxon>
        <taxon>Rosales</taxon>
        <taxon>Cannabaceae</taxon>
        <taxon>Parasponia</taxon>
    </lineage>
</organism>
<proteinExistence type="predicted"/>
<dbReference type="Proteomes" id="UP000237105">
    <property type="component" value="Unassembled WGS sequence"/>
</dbReference>
<dbReference type="AlphaFoldDB" id="A0A2P5D1E6"/>
<sequence>MFKHEAERAHRSIAATEFQPPYPTWITSKPYPKDYVSPSFRKFNGKSGKAKVHVISFLDDLGVLCL</sequence>
<evidence type="ECO:0000313" key="2">
    <source>
        <dbReference type="Proteomes" id="UP000237105"/>
    </source>
</evidence>
<gene>
    <name evidence="1" type="ORF">PanWU01x14_105000</name>
</gene>
<dbReference type="EMBL" id="JXTB01000074">
    <property type="protein sequence ID" value="PON67103.1"/>
    <property type="molecule type" value="Genomic_DNA"/>
</dbReference>
<comment type="caution">
    <text evidence="1">The sequence shown here is derived from an EMBL/GenBank/DDBJ whole genome shotgun (WGS) entry which is preliminary data.</text>
</comment>
<dbReference type="OrthoDB" id="1209584at2759"/>
<evidence type="ECO:0000313" key="1">
    <source>
        <dbReference type="EMBL" id="PON67103.1"/>
    </source>
</evidence>
<protein>
    <submittedName>
        <fullName evidence="1">Uncharacterized protein</fullName>
    </submittedName>
</protein>
<name>A0A2P5D1E6_PARAD</name>